<evidence type="ECO:0000256" key="2">
    <source>
        <dbReference type="SAM" id="MobiDB-lite"/>
    </source>
</evidence>
<feature type="domain" description="GGDEF" evidence="6">
    <location>
        <begin position="377"/>
        <end position="511"/>
    </location>
</feature>
<dbReference type="EMBL" id="JACHET010000001">
    <property type="protein sequence ID" value="MBB6184955.1"/>
    <property type="molecule type" value="Genomic_DNA"/>
</dbReference>
<accession>A0A841KIR5</accession>
<dbReference type="Proteomes" id="UP000560000">
    <property type="component" value="Unassembled WGS sequence"/>
</dbReference>
<gene>
    <name evidence="7" type="ORF">HNQ86_002300</name>
</gene>
<feature type="region of interest" description="Disordered" evidence="2">
    <location>
        <begin position="507"/>
        <end position="527"/>
    </location>
</feature>
<evidence type="ECO:0000313" key="7">
    <source>
        <dbReference type="EMBL" id="MBB6184955.1"/>
    </source>
</evidence>
<dbReference type="Pfam" id="PF00990">
    <property type="entry name" value="GGDEF"/>
    <property type="match status" value="1"/>
</dbReference>
<feature type="domain" description="PAC" evidence="5">
    <location>
        <begin position="295"/>
        <end position="345"/>
    </location>
</feature>
<feature type="transmembrane region" description="Helical" evidence="3">
    <location>
        <begin position="12"/>
        <end position="35"/>
    </location>
</feature>
<dbReference type="InterPro" id="IPR000160">
    <property type="entry name" value="GGDEF_dom"/>
</dbReference>
<dbReference type="AlphaFoldDB" id="A0A841KIR5"/>
<dbReference type="PROSITE" id="PS50113">
    <property type="entry name" value="PAC"/>
    <property type="match status" value="2"/>
</dbReference>
<dbReference type="SMART" id="SM00086">
    <property type="entry name" value="PAC"/>
    <property type="match status" value="2"/>
</dbReference>
<organism evidence="7 8">
    <name type="scientific">Oleiagrimonas soli</name>
    <dbReference type="NCBI Taxonomy" id="1543381"/>
    <lineage>
        <taxon>Bacteria</taxon>
        <taxon>Pseudomonadati</taxon>
        <taxon>Pseudomonadota</taxon>
        <taxon>Gammaproteobacteria</taxon>
        <taxon>Lysobacterales</taxon>
        <taxon>Rhodanobacteraceae</taxon>
        <taxon>Oleiagrimonas</taxon>
    </lineage>
</organism>
<proteinExistence type="predicted"/>
<dbReference type="PROSITE" id="PS50887">
    <property type="entry name" value="GGDEF"/>
    <property type="match status" value="1"/>
</dbReference>
<feature type="domain" description="PAS" evidence="4">
    <location>
        <begin position="88"/>
        <end position="143"/>
    </location>
</feature>
<feature type="domain" description="PAS" evidence="4">
    <location>
        <begin position="217"/>
        <end position="292"/>
    </location>
</feature>
<name>A0A841KIR5_9GAMM</name>
<keyword evidence="3" id="KW-0812">Transmembrane</keyword>
<comment type="cofactor">
    <cofactor evidence="1">
        <name>Mg(2+)</name>
        <dbReference type="ChEBI" id="CHEBI:18420"/>
    </cofactor>
</comment>
<sequence>MPRPPLQRAAWFALAYVLLSVVWIAGSDALLHAWITDHAVLRQAQTWKGAAFVLITGGLLFVLLYRLFRHDAHLLRRYARQRSDVQMLNQFRESVIDNASIWINVLDPQARVVLWNKAAEQISGYSRDEVIGRSDIWEQLYPDRDYRESVTAKVSEILAQGVEVENLETRIRCRDGQEKIVSWNSRRFFSEDNALGSIAIGRDVTDRKQMQQMLRARDRQLAILMANVPGMVYRRRNNTDWTLRFVSSGCLGLTGYTADDLVENRGMSYASLVHPEDRERVQDETHRALNENQAFTLEYRIRHRSGQHRWVWEQGRAVQADDGPHLEGIIVNITDRKRVEHQLEQLAVQDPLTGLRNRRELEITLQDAVEQAESARRPLALLWIDIDDFKRINDVHGHLAGDEVLRQVSRVIRDHLRSDDMAARYGGDEIVVALPGMDAQAATRIAETLQQAVRALRLRLPGGEPIAITLSIGVAAVPEHVATAEQLAEAADRAMYRAKEAGRNQICNALPMPPPTPHADSEVRSPG</sequence>
<evidence type="ECO:0000259" key="5">
    <source>
        <dbReference type="PROSITE" id="PS50113"/>
    </source>
</evidence>
<keyword evidence="3" id="KW-1133">Transmembrane helix</keyword>
<evidence type="ECO:0000256" key="1">
    <source>
        <dbReference type="ARBA" id="ARBA00001946"/>
    </source>
</evidence>
<dbReference type="OrthoDB" id="9812260at2"/>
<dbReference type="FunFam" id="3.30.70.270:FF:000001">
    <property type="entry name" value="Diguanylate cyclase domain protein"/>
    <property type="match status" value="1"/>
</dbReference>
<dbReference type="GO" id="GO:0003824">
    <property type="term" value="F:catalytic activity"/>
    <property type="evidence" value="ECO:0007669"/>
    <property type="project" value="UniProtKB-ARBA"/>
</dbReference>
<comment type="caution">
    <text evidence="7">The sequence shown here is derived from an EMBL/GenBank/DDBJ whole genome shotgun (WGS) entry which is preliminary data.</text>
</comment>
<dbReference type="Pfam" id="PF08447">
    <property type="entry name" value="PAS_3"/>
    <property type="match status" value="1"/>
</dbReference>
<keyword evidence="3" id="KW-0472">Membrane</keyword>
<dbReference type="InterPro" id="IPR052155">
    <property type="entry name" value="Biofilm_reg_signaling"/>
</dbReference>
<reference evidence="7 8" key="1">
    <citation type="submission" date="2020-08" db="EMBL/GenBank/DDBJ databases">
        <title>Genomic Encyclopedia of Type Strains, Phase IV (KMG-IV): sequencing the most valuable type-strain genomes for metagenomic binning, comparative biology and taxonomic classification.</title>
        <authorList>
            <person name="Goeker M."/>
        </authorList>
    </citation>
    <scope>NUCLEOTIDE SEQUENCE [LARGE SCALE GENOMIC DNA]</scope>
    <source>
        <strain evidence="7 8">DSM 107085</strain>
    </source>
</reference>
<dbReference type="Gene3D" id="3.30.450.20">
    <property type="entry name" value="PAS domain"/>
    <property type="match status" value="2"/>
</dbReference>
<protein>
    <submittedName>
        <fullName evidence="7">Diguanylate cyclase (GGDEF)-like protein/PAS domain S-box-containing protein</fullName>
    </submittedName>
</protein>
<evidence type="ECO:0000259" key="6">
    <source>
        <dbReference type="PROSITE" id="PS50887"/>
    </source>
</evidence>
<dbReference type="InterPro" id="IPR013656">
    <property type="entry name" value="PAS_4"/>
</dbReference>
<dbReference type="SMART" id="SM00091">
    <property type="entry name" value="PAS"/>
    <property type="match status" value="2"/>
</dbReference>
<dbReference type="SMART" id="SM00267">
    <property type="entry name" value="GGDEF"/>
    <property type="match status" value="1"/>
</dbReference>
<dbReference type="SUPFAM" id="SSF55785">
    <property type="entry name" value="PYP-like sensor domain (PAS domain)"/>
    <property type="match status" value="2"/>
</dbReference>
<dbReference type="RefSeq" id="WP_161782360.1">
    <property type="nucleotide sequence ID" value="NZ_JACHET010000001.1"/>
</dbReference>
<evidence type="ECO:0000259" key="4">
    <source>
        <dbReference type="PROSITE" id="PS50112"/>
    </source>
</evidence>
<dbReference type="InterPro" id="IPR043128">
    <property type="entry name" value="Rev_trsase/Diguanyl_cyclase"/>
</dbReference>
<dbReference type="InterPro" id="IPR001610">
    <property type="entry name" value="PAC"/>
</dbReference>
<feature type="transmembrane region" description="Helical" evidence="3">
    <location>
        <begin position="47"/>
        <end position="68"/>
    </location>
</feature>
<feature type="domain" description="PAC" evidence="5">
    <location>
        <begin position="165"/>
        <end position="216"/>
    </location>
</feature>
<dbReference type="InterPro" id="IPR029787">
    <property type="entry name" value="Nucleotide_cyclase"/>
</dbReference>
<dbReference type="InterPro" id="IPR035965">
    <property type="entry name" value="PAS-like_dom_sf"/>
</dbReference>
<dbReference type="InterPro" id="IPR013655">
    <property type="entry name" value="PAS_fold_3"/>
</dbReference>
<dbReference type="PANTHER" id="PTHR44757">
    <property type="entry name" value="DIGUANYLATE CYCLASE DGCP"/>
    <property type="match status" value="1"/>
</dbReference>
<dbReference type="SUPFAM" id="SSF55073">
    <property type="entry name" value="Nucleotide cyclase"/>
    <property type="match status" value="1"/>
</dbReference>
<dbReference type="InterPro" id="IPR000014">
    <property type="entry name" value="PAS"/>
</dbReference>
<dbReference type="NCBIfam" id="TIGR00229">
    <property type="entry name" value="sensory_box"/>
    <property type="match status" value="2"/>
</dbReference>
<dbReference type="CDD" id="cd01949">
    <property type="entry name" value="GGDEF"/>
    <property type="match status" value="1"/>
</dbReference>
<dbReference type="Gene3D" id="3.30.70.270">
    <property type="match status" value="1"/>
</dbReference>
<dbReference type="CDD" id="cd00130">
    <property type="entry name" value="PAS"/>
    <property type="match status" value="2"/>
</dbReference>
<dbReference type="InterPro" id="IPR000700">
    <property type="entry name" value="PAS-assoc_C"/>
</dbReference>
<dbReference type="Pfam" id="PF08448">
    <property type="entry name" value="PAS_4"/>
    <property type="match status" value="1"/>
</dbReference>
<evidence type="ECO:0000313" key="8">
    <source>
        <dbReference type="Proteomes" id="UP000560000"/>
    </source>
</evidence>
<dbReference type="NCBIfam" id="TIGR00254">
    <property type="entry name" value="GGDEF"/>
    <property type="match status" value="1"/>
</dbReference>
<dbReference type="PROSITE" id="PS50112">
    <property type="entry name" value="PAS"/>
    <property type="match status" value="2"/>
</dbReference>
<evidence type="ECO:0000256" key="3">
    <source>
        <dbReference type="SAM" id="Phobius"/>
    </source>
</evidence>
<dbReference type="PANTHER" id="PTHR44757:SF2">
    <property type="entry name" value="BIOFILM ARCHITECTURE MAINTENANCE PROTEIN MBAA"/>
    <property type="match status" value="1"/>
</dbReference>